<sequence length="243" mass="27767">MIAQTILMATMLTLVTSCPNDAVSKDFLDYLDDSVLHYCETNKASDYMANRTALIDCIKVRYHSLKVTMFGRNFASLSNEALDKLEGYFVRVVGSCWNASVDHTAFNDCVATTYYATYNYTENHLNGDISKEFLDFLKCNLLIPCETDPDVPSDDRHALIACIREDYHQLKAYGFSSEFSAITSDSLDGLERYFVGVVIECWDDSISHTQFNKCVGDTYYHNYGYKQRTLIHLITRFLNKIKT</sequence>
<evidence type="ECO:0000256" key="1">
    <source>
        <dbReference type="SAM" id="SignalP"/>
    </source>
</evidence>
<protein>
    <submittedName>
        <fullName evidence="2">Uncharacterized protein</fullName>
    </submittedName>
</protein>
<keyword evidence="1" id="KW-0732">Signal</keyword>
<reference evidence="2 3" key="1">
    <citation type="journal article" date="2017" name="Nat. Ecol. Evol.">
        <title>Scallop genome provides insights into evolution of bilaterian karyotype and development.</title>
        <authorList>
            <person name="Wang S."/>
            <person name="Zhang J."/>
            <person name="Jiao W."/>
            <person name="Li J."/>
            <person name="Xun X."/>
            <person name="Sun Y."/>
            <person name="Guo X."/>
            <person name="Huan P."/>
            <person name="Dong B."/>
            <person name="Zhang L."/>
            <person name="Hu X."/>
            <person name="Sun X."/>
            <person name="Wang J."/>
            <person name="Zhao C."/>
            <person name="Wang Y."/>
            <person name="Wang D."/>
            <person name="Huang X."/>
            <person name="Wang R."/>
            <person name="Lv J."/>
            <person name="Li Y."/>
            <person name="Zhang Z."/>
            <person name="Liu B."/>
            <person name="Lu W."/>
            <person name="Hui Y."/>
            <person name="Liang J."/>
            <person name="Zhou Z."/>
            <person name="Hou R."/>
            <person name="Li X."/>
            <person name="Liu Y."/>
            <person name="Li H."/>
            <person name="Ning X."/>
            <person name="Lin Y."/>
            <person name="Zhao L."/>
            <person name="Xing Q."/>
            <person name="Dou J."/>
            <person name="Li Y."/>
            <person name="Mao J."/>
            <person name="Guo H."/>
            <person name="Dou H."/>
            <person name="Li T."/>
            <person name="Mu C."/>
            <person name="Jiang W."/>
            <person name="Fu Q."/>
            <person name="Fu X."/>
            <person name="Miao Y."/>
            <person name="Liu J."/>
            <person name="Yu Q."/>
            <person name="Li R."/>
            <person name="Liao H."/>
            <person name="Li X."/>
            <person name="Kong Y."/>
            <person name="Jiang Z."/>
            <person name="Chourrout D."/>
            <person name="Li R."/>
            <person name="Bao Z."/>
        </authorList>
    </citation>
    <scope>NUCLEOTIDE SEQUENCE [LARGE SCALE GENOMIC DNA]</scope>
    <source>
        <strain evidence="2 3">PY_sf001</strain>
    </source>
</reference>
<evidence type="ECO:0000313" key="2">
    <source>
        <dbReference type="EMBL" id="OWF54375.1"/>
    </source>
</evidence>
<keyword evidence="3" id="KW-1185">Reference proteome</keyword>
<gene>
    <name evidence="2" type="ORF">KP79_PYT08326</name>
</gene>
<proteinExistence type="predicted"/>
<dbReference type="EMBL" id="NEDP02001056">
    <property type="protein sequence ID" value="OWF54375.1"/>
    <property type="molecule type" value="Genomic_DNA"/>
</dbReference>
<evidence type="ECO:0000313" key="3">
    <source>
        <dbReference type="Proteomes" id="UP000242188"/>
    </source>
</evidence>
<feature type="signal peptide" evidence="1">
    <location>
        <begin position="1"/>
        <end position="17"/>
    </location>
</feature>
<dbReference type="AlphaFoldDB" id="A0A210R0D7"/>
<dbReference type="Proteomes" id="UP000242188">
    <property type="component" value="Unassembled WGS sequence"/>
</dbReference>
<name>A0A210R0D7_MIZYE</name>
<comment type="caution">
    <text evidence="2">The sequence shown here is derived from an EMBL/GenBank/DDBJ whole genome shotgun (WGS) entry which is preliminary data.</text>
</comment>
<accession>A0A210R0D7</accession>
<feature type="chain" id="PRO_5011967619" evidence="1">
    <location>
        <begin position="18"/>
        <end position="243"/>
    </location>
</feature>
<organism evidence="2 3">
    <name type="scientific">Mizuhopecten yessoensis</name>
    <name type="common">Japanese scallop</name>
    <name type="synonym">Patinopecten yessoensis</name>
    <dbReference type="NCBI Taxonomy" id="6573"/>
    <lineage>
        <taxon>Eukaryota</taxon>
        <taxon>Metazoa</taxon>
        <taxon>Spiralia</taxon>
        <taxon>Lophotrochozoa</taxon>
        <taxon>Mollusca</taxon>
        <taxon>Bivalvia</taxon>
        <taxon>Autobranchia</taxon>
        <taxon>Pteriomorphia</taxon>
        <taxon>Pectinida</taxon>
        <taxon>Pectinoidea</taxon>
        <taxon>Pectinidae</taxon>
        <taxon>Mizuhopecten</taxon>
    </lineage>
</organism>